<name>A0A0L8HPJ4_OCTBM</name>
<gene>
    <name evidence="2" type="ORF">OCBIM_22009735mg</name>
</gene>
<dbReference type="OrthoDB" id="6152825at2759"/>
<evidence type="ECO:0000259" key="1">
    <source>
        <dbReference type="Pfam" id="PF21530"/>
    </source>
</evidence>
<dbReference type="EMBL" id="KQ417609">
    <property type="protein sequence ID" value="KOF91142.1"/>
    <property type="molecule type" value="Genomic_DNA"/>
</dbReference>
<sequence>AHSLRYSAPESNEVAIVISEEKHVGKSEKELINKVFPNLSTQHKNHKWLSERAVLASKNTTVNEINFELLKCLLGHCQSYRSSDTVVDQSQLGLKLGAPIMLLRNLDPLKLCSGVRLIVKKMMPHIIEATVLSGACDNVFIARIPLIPTHFPVQFKIVQFPVRLSFARSINKSHGQTLSATGLQSEELCFSHGQLYVGCSCVGSSKKSVYLYTSVKNS</sequence>
<accession>A0A0L8HPJ4</accession>
<proteinExistence type="predicted"/>
<dbReference type="InterPro" id="IPR027417">
    <property type="entry name" value="P-loop_NTPase"/>
</dbReference>
<dbReference type="Pfam" id="PF21530">
    <property type="entry name" value="Pif1_2B_dom"/>
    <property type="match status" value="1"/>
</dbReference>
<reference evidence="2" key="1">
    <citation type="submission" date="2015-07" db="EMBL/GenBank/DDBJ databases">
        <title>MeaNS - Measles Nucleotide Surveillance Program.</title>
        <authorList>
            <person name="Tran T."/>
            <person name="Druce J."/>
        </authorList>
    </citation>
    <scope>NUCLEOTIDE SEQUENCE</scope>
    <source>
        <strain evidence="2">UCB-OBI-ISO-001</strain>
        <tissue evidence="2">Gonad</tissue>
    </source>
</reference>
<organism evidence="2">
    <name type="scientific">Octopus bimaculoides</name>
    <name type="common">California two-spotted octopus</name>
    <dbReference type="NCBI Taxonomy" id="37653"/>
    <lineage>
        <taxon>Eukaryota</taxon>
        <taxon>Metazoa</taxon>
        <taxon>Spiralia</taxon>
        <taxon>Lophotrochozoa</taxon>
        <taxon>Mollusca</taxon>
        <taxon>Cephalopoda</taxon>
        <taxon>Coleoidea</taxon>
        <taxon>Octopodiformes</taxon>
        <taxon>Octopoda</taxon>
        <taxon>Incirrata</taxon>
        <taxon>Octopodidae</taxon>
        <taxon>Octopus</taxon>
    </lineage>
</organism>
<feature type="domain" description="DNA helicase Pif1-like 2B" evidence="1">
    <location>
        <begin position="90"/>
        <end position="120"/>
    </location>
</feature>
<dbReference type="AlphaFoldDB" id="A0A0L8HPJ4"/>
<feature type="non-terminal residue" evidence="2">
    <location>
        <position position="1"/>
    </location>
</feature>
<protein>
    <recommendedName>
        <fullName evidence="1">DNA helicase Pif1-like 2B domain-containing protein</fullName>
    </recommendedName>
</protein>
<dbReference type="SUPFAM" id="SSF52540">
    <property type="entry name" value="P-loop containing nucleoside triphosphate hydrolases"/>
    <property type="match status" value="1"/>
</dbReference>
<dbReference type="InterPro" id="IPR049163">
    <property type="entry name" value="Pif1-like_2B_dom"/>
</dbReference>
<dbReference type="PANTHER" id="PTHR10492">
    <property type="match status" value="1"/>
</dbReference>
<evidence type="ECO:0000313" key="2">
    <source>
        <dbReference type="EMBL" id="KOF91142.1"/>
    </source>
</evidence>
<dbReference type="PANTHER" id="PTHR10492:SF57">
    <property type="entry name" value="ATP-DEPENDENT DNA HELICASE"/>
    <property type="match status" value="1"/>
</dbReference>